<evidence type="ECO:0000313" key="1">
    <source>
        <dbReference type="EMBL" id="GAA4883481.1"/>
    </source>
</evidence>
<organism evidence="1 2">
    <name type="scientific">Ferrimonas pelagia</name>
    <dbReference type="NCBI Taxonomy" id="1177826"/>
    <lineage>
        <taxon>Bacteria</taxon>
        <taxon>Pseudomonadati</taxon>
        <taxon>Pseudomonadota</taxon>
        <taxon>Gammaproteobacteria</taxon>
        <taxon>Alteromonadales</taxon>
        <taxon>Ferrimonadaceae</taxon>
        <taxon>Ferrimonas</taxon>
    </lineage>
</organism>
<name>A0ABP9EN84_9GAMM</name>
<dbReference type="EMBL" id="BAABJZ010000024">
    <property type="protein sequence ID" value="GAA4883481.1"/>
    <property type="molecule type" value="Genomic_DNA"/>
</dbReference>
<evidence type="ECO:0000313" key="2">
    <source>
        <dbReference type="Proteomes" id="UP001499988"/>
    </source>
</evidence>
<gene>
    <name evidence="1" type="ORF">GCM10023333_17150</name>
</gene>
<comment type="caution">
    <text evidence="1">The sequence shown here is derived from an EMBL/GenBank/DDBJ whole genome shotgun (WGS) entry which is preliminary data.</text>
</comment>
<accession>A0ABP9EN84</accession>
<dbReference type="Proteomes" id="UP001499988">
    <property type="component" value="Unassembled WGS sequence"/>
</dbReference>
<protein>
    <submittedName>
        <fullName evidence="1">Uncharacterized protein</fullName>
    </submittedName>
</protein>
<reference evidence="2" key="1">
    <citation type="journal article" date="2019" name="Int. J. Syst. Evol. Microbiol.">
        <title>The Global Catalogue of Microorganisms (GCM) 10K type strain sequencing project: providing services to taxonomists for standard genome sequencing and annotation.</title>
        <authorList>
            <consortium name="The Broad Institute Genomics Platform"/>
            <consortium name="The Broad Institute Genome Sequencing Center for Infectious Disease"/>
            <person name="Wu L."/>
            <person name="Ma J."/>
        </authorList>
    </citation>
    <scope>NUCLEOTIDE SEQUENCE [LARGE SCALE GENOMIC DNA]</scope>
    <source>
        <strain evidence="2">JCM 18401</strain>
    </source>
</reference>
<keyword evidence="2" id="KW-1185">Reference proteome</keyword>
<proteinExistence type="predicted"/>
<sequence>MKRAKAPAVWLGLFYAAEAVSPMDNVENVLLCTGTDFRLSLRGEVNAARVFWRVRELLPSTRGLV</sequence>